<dbReference type="EMBL" id="QRBI01000093">
    <property type="protein sequence ID" value="RMC20625.1"/>
    <property type="molecule type" value="Genomic_DNA"/>
</dbReference>
<evidence type="ECO:0000313" key="2">
    <source>
        <dbReference type="Proteomes" id="UP000269221"/>
    </source>
</evidence>
<dbReference type="Proteomes" id="UP000269221">
    <property type="component" value="Unassembled WGS sequence"/>
</dbReference>
<comment type="caution">
    <text evidence="1">The sequence shown here is derived from an EMBL/GenBank/DDBJ whole genome shotgun (WGS) entry which is preliminary data.</text>
</comment>
<name>A0A3M0L5E8_HIRRU</name>
<dbReference type="AlphaFoldDB" id="A0A3M0L5E8"/>
<accession>A0A3M0L5E8</accession>
<proteinExistence type="predicted"/>
<keyword evidence="2" id="KW-1185">Reference proteome</keyword>
<reference evidence="1 2" key="1">
    <citation type="submission" date="2018-07" db="EMBL/GenBank/DDBJ databases">
        <title>A high quality draft genome assembly of the barn swallow (H. rustica rustica).</title>
        <authorList>
            <person name="Formenti G."/>
            <person name="Chiara M."/>
            <person name="Poveda L."/>
            <person name="Francoijs K.-J."/>
            <person name="Bonisoli-Alquati A."/>
            <person name="Canova L."/>
            <person name="Gianfranceschi L."/>
            <person name="Horner D.S."/>
            <person name="Saino N."/>
        </authorList>
    </citation>
    <scope>NUCLEOTIDE SEQUENCE [LARGE SCALE GENOMIC DNA]</scope>
    <source>
        <strain evidence="1">Chelidonia</strain>
        <tissue evidence="1">Blood</tissue>
    </source>
</reference>
<organism evidence="1 2">
    <name type="scientific">Hirundo rustica rustica</name>
    <dbReference type="NCBI Taxonomy" id="333673"/>
    <lineage>
        <taxon>Eukaryota</taxon>
        <taxon>Metazoa</taxon>
        <taxon>Chordata</taxon>
        <taxon>Craniata</taxon>
        <taxon>Vertebrata</taxon>
        <taxon>Euteleostomi</taxon>
        <taxon>Archelosauria</taxon>
        <taxon>Archosauria</taxon>
        <taxon>Dinosauria</taxon>
        <taxon>Saurischia</taxon>
        <taxon>Theropoda</taxon>
        <taxon>Coelurosauria</taxon>
        <taxon>Aves</taxon>
        <taxon>Neognathae</taxon>
        <taxon>Neoaves</taxon>
        <taxon>Telluraves</taxon>
        <taxon>Australaves</taxon>
        <taxon>Passeriformes</taxon>
        <taxon>Sylvioidea</taxon>
        <taxon>Hirundinidae</taxon>
        <taxon>Hirundo</taxon>
    </lineage>
</organism>
<sequence>MQQTQEKTIEQGIQRLREITVAESVFSDDLNTKNPDLVPCTSVMWQKLVRLGPQEYTSALAIMKRDDTGETVLDMAKKLRAYADAMHRPTHARIVAVETCLQKLEDKIEENHNKLREEIRENLKEDFLQISAVQVKVLEPNTDVPQIERKGIPHELSCGDCGENMRWDEKSTADLVRCA</sequence>
<evidence type="ECO:0000313" key="1">
    <source>
        <dbReference type="EMBL" id="RMC20625.1"/>
    </source>
</evidence>
<protein>
    <submittedName>
        <fullName evidence="1">Uncharacterized protein</fullName>
    </submittedName>
</protein>
<gene>
    <name evidence="1" type="ORF">DUI87_01477</name>
</gene>